<name>A0A2M6K8A2_9BACT</name>
<dbReference type="Proteomes" id="UP000230869">
    <property type="component" value="Unassembled WGS sequence"/>
</dbReference>
<comment type="caution">
    <text evidence="1">The sequence shown here is derived from an EMBL/GenBank/DDBJ whole genome shotgun (WGS) entry which is preliminary data.</text>
</comment>
<organism evidence="1 2">
    <name type="scientific">Candidatus Falkowbacteria bacterium CG11_big_fil_rev_8_21_14_0_20_39_10</name>
    <dbReference type="NCBI Taxonomy" id="1974570"/>
    <lineage>
        <taxon>Bacteria</taxon>
        <taxon>Candidatus Falkowiibacteriota</taxon>
    </lineage>
</organism>
<proteinExistence type="predicted"/>
<sequence length="197" mass="22712">MMAVFEGLDIVGKSTIARALSEEDGWLYYKTPPPAYYENCVKLGADGRPVYSEERFWLFIESLKYSSEEILKLLNLGFSVAVDRWLWTTLSYHFAFNHGLEVRWQKASDKEAAALIQPQLSILVQITDRGVYEHRKANKKILTAHDKMVVNDEERSRAIFDNFKRLNPAFVFVDNSGDFKSTMNIVRKHICAIKTPN</sequence>
<gene>
    <name evidence="1" type="ORF">COV49_03485</name>
</gene>
<accession>A0A2M6K8A2</accession>
<dbReference type="InterPro" id="IPR027417">
    <property type="entry name" value="P-loop_NTPase"/>
</dbReference>
<dbReference type="EMBL" id="PCWW01000062">
    <property type="protein sequence ID" value="PIR13000.1"/>
    <property type="molecule type" value="Genomic_DNA"/>
</dbReference>
<evidence type="ECO:0000313" key="2">
    <source>
        <dbReference type="Proteomes" id="UP000230869"/>
    </source>
</evidence>
<reference evidence="1 2" key="1">
    <citation type="submission" date="2017-09" db="EMBL/GenBank/DDBJ databases">
        <title>Depth-based differentiation of microbial function through sediment-hosted aquifers and enrichment of novel symbionts in the deep terrestrial subsurface.</title>
        <authorList>
            <person name="Probst A.J."/>
            <person name="Ladd B."/>
            <person name="Jarett J.K."/>
            <person name="Geller-Mcgrath D.E."/>
            <person name="Sieber C.M."/>
            <person name="Emerson J.B."/>
            <person name="Anantharaman K."/>
            <person name="Thomas B.C."/>
            <person name="Malmstrom R."/>
            <person name="Stieglmeier M."/>
            <person name="Klingl A."/>
            <person name="Woyke T."/>
            <person name="Ryan C.M."/>
            <person name="Banfield J.F."/>
        </authorList>
    </citation>
    <scope>NUCLEOTIDE SEQUENCE [LARGE SCALE GENOMIC DNA]</scope>
    <source>
        <strain evidence="1">CG11_big_fil_rev_8_21_14_0_20_39_10</strain>
    </source>
</reference>
<dbReference type="AlphaFoldDB" id="A0A2M6K8A2"/>
<dbReference type="Gene3D" id="3.40.50.300">
    <property type="entry name" value="P-loop containing nucleotide triphosphate hydrolases"/>
    <property type="match status" value="1"/>
</dbReference>
<evidence type="ECO:0000313" key="1">
    <source>
        <dbReference type="EMBL" id="PIR13000.1"/>
    </source>
</evidence>
<protein>
    <submittedName>
        <fullName evidence="1">Uncharacterized protein</fullName>
    </submittedName>
</protein>
<dbReference type="SUPFAM" id="SSF52540">
    <property type="entry name" value="P-loop containing nucleoside triphosphate hydrolases"/>
    <property type="match status" value="1"/>
</dbReference>